<evidence type="ECO:0000313" key="3">
    <source>
        <dbReference type="EMBL" id="AHB63593.1"/>
    </source>
</evidence>
<dbReference type="GO" id="GO:0004672">
    <property type="term" value="F:protein kinase activity"/>
    <property type="evidence" value="ECO:0007669"/>
    <property type="project" value="InterPro"/>
</dbReference>
<dbReference type="CDD" id="cd04791">
    <property type="entry name" value="LanC_SerThrkinase"/>
    <property type="match status" value="1"/>
</dbReference>
<evidence type="ECO:0000256" key="1">
    <source>
        <dbReference type="SAM" id="MobiDB-lite"/>
    </source>
</evidence>
<dbReference type="NCBIfam" id="NF038151">
    <property type="entry name" value="lanthi_synth_III"/>
    <property type="match status" value="1"/>
</dbReference>
<dbReference type="InterPro" id="IPR000719">
    <property type="entry name" value="Prot_kinase_dom"/>
</dbReference>
<feature type="region of interest" description="Disordered" evidence="1">
    <location>
        <begin position="852"/>
        <end position="893"/>
    </location>
</feature>
<reference evidence="3" key="1">
    <citation type="journal article" date="2013" name="ACS Chem. Biol.">
        <title>A Glycosylated, Labionin-Containing Lanthipeptide with Marked Antinociceptive Activity.</title>
        <authorList>
            <person name="Iorio M."/>
            <person name="Sasso O."/>
            <person name="Maffioli S.I."/>
            <person name="Bertorelli R."/>
            <person name="Monciardini P."/>
            <person name="Sosio M."/>
            <person name="Bonezzi F."/>
            <person name="Summa M."/>
            <person name="Brunati C."/>
            <person name="Bordoni R."/>
            <person name="Corti G."/>
            <person name="Tarozzo G."/>
            <person name="Piomelli D."/>
            <person name="Reggiani A."/>
            <person name="Donadio S."/>
        </authorList>
    </citation>
    <scope>NUCLEOTIDE SEQUENCE</scope>
    <source>
        <strain evidence="3">NAI112</strain>
    </source>
</reference>
<dbReference type="Pfam" id="PF25816">
    <property type="entry name" value="RamC_N"/>
    <property type="match status" value="1"/>
</dbReference>
<dbReference type="InterPro" id="IPR058053">
    <property type="entry name" value="RamC_C"/>
</dbReference>
<proteinExistence type="predicted"/>
<dbReference type="InterPro" id="IPR011009">
    <property type="entry name" value="Kinase-like_dom_sf"/>
</dbReference>
<dbReference type="GO" id="GO:0031179">
    <property type="term" value="P:peptide modification"/>
    <property type="evidence" value="ECO:0007669"/>
    <property type="project" value="InterPro"/>
</dbReference>
<dbReference type="GO" id="GO:0005524">
    <property type="term" value="F:ATP binding"/>
    <property type="evidence" value="ECO:0007669"/>
    <property type="project" value="InterPro"/>
</dbReference>
<feature type="domain" description="Protein kinase" evidence="2">
    <location>
        <begin position="220"/>
        <end position="500"/>
    </location>
</feature>
<dbReference type="Gene3D" id="1.50.10.20">
    <property type="match status" value="1"/>
</dbReference>
<name>V9PX18_9ACTN</name>
<dbReference type="SMART" id="SM00220">
    <property type="entry name" value="S_TKc"/>
    <property type="match status" value="1"/>
</dbReference>
<dbReference type="Gene3D" id="1.10.510.10">
    <property type="entry name" value="Transferase(Phosphotransferase) domain 1"/>
    <property type="match status" value="1"/>
</dbReference>
<dbReference type="EMBL" id="KF765778">
    <property type="protein sequence ID" value="AHB63593.1"/>
    <property type="molecule type" value="Genomic_DNA"/>
</dbReference>
<gene>
    <name evidence="3" type="primary">labKC</name>
</gene>
<dbReference type="SUPFAM" id="SSF158745">
    <property type="entry name" value="LanC-like"/>
    <property type="match status" value="1"/>
</dbReference>
<dbReference type="PROSITE" id="PS50011">
    <property type="entry name" value="PROTEIN_KINASE_DOM"/>
    <property type="match status" value="1"/>
</dbReference>
<dbReference type="SUPFAM" id="SSF56112">
    <property type="entry name" value="Protein kinase-like (PK-like)"/>
    <property type="match status" value="1"/>
</dbReference>
<dbReference type="AlphaFoldDB" id="V9PX18"/>
<accession>V9PX18</accession>
<organism evidence="3">
    <name type="scientific">Actinoplanes sp. NAI112</name>
    <dbReference type="NCBI Taxonomy" id="1433141"/>
    <lineage>
        <taxon>Bacteria</taxon>
        <taxon>Bacillati</taxon>
        <taxon>Actinomycetota</taxon>
        <taxon>Actinomycetes</taxon>
        <taxon>Micromonosporales</taxon>
        <taxon>Micromonosporaceae</taxon>
        <taxon>Actinoplanes</taxon>
    </lineage>
</organism>
<dbReference type="InterPro" id="IPR057929">
    <property type="entry name" value="RamC_N"/>
</dbReference>
<dbReference type="SMART" id="SM01260">
    <property type="entry name" value="LANC_like"/>
    <property type="match status" value="1"/>
</dbReference>
<dbReference type="SMR" id="V9PX18"/>
<protein>
    <submittedName>
        <fullName evidence="3">LabKC</fullName>
    </submittedName>
</protein>
<dbReference type="Gene3D" id="3.30.200.20">
    <property type="entry name" value="Phosphorylase Kinase, domain 1"/>
    <property type="match status" value="1"/>
</dbReference>
<dbReference type="Pfam" id="PF00069">
    <property type="entry name" value="Pkinase"/>
    <property type="match status" value="1"/>
</dbReference>
<dbReference type="InterPro" id="IPR007822">
    <property type="entry name" value="LANC-like"/>
</dbReference>
<evidence type="ECO:0000259" key="2">
    <source>
        <dbReference type="PROSITE" id="PS50011"/>
    </source>
</evidence>
<dbReference type="InterPro" id="IPR053524">
    <property type="entry name" value="Aerial_hyphae_peptide-synth"/>
</dbReference>
<sequence>MLDTRYIRFCRPGTDFYELPGADGGDDFPLVTADLPEGWVRHVDTPWVGLHPPRVQLPEQGWKVHLASTLDAAADRLARTWEYCRDNGVVFKFLRGPGRVMDANAKYAERGSSGKFITIYPLDEAHCEKVLHELDEMFGGQPGPYILSDRRWRTGPLFVRYGGFSPRHCRTATGELTPAIARPDGTLVPDPREAKFVVPDWVTVPDFLAAPPATGGDFPYRATSALHFSNAGGVYLAEDKRTGERVVLKEARPHAGLDPSGADAVTRLRREAEVLRRLDGLAVAPRFHDEFTAWEHQFVAMEVVDGLDLKRAAMDRIPILHPGSTEQDTRDYVAWALTVLDRIERGMVAVHERGVVLGDVHPKNILLRDDQPVFIDFEFSGVDDPEHRGPLAAPGFAPPGHLRGVAADRWGLGALRLDMFLPLTNAVDMEPGKVRQLARTVGRRYDLPPEYVDRMIAELLGSATATGFRRPVSAATRRFLEAEEPADWPAACASMAQAILSSATPEREDRLFPADIEAFTRGQGLGFAYGAAGILHTLHATGHGRHPAHEQWLLDRVRATEDIEPGFYSGLHGIAYTLLELGRDTDARELLDRARRAPGGPDGHDYFRGLSGAALTLLRFADATGDAELTAEAVAAADRLAGTMRATPLPDRPDAERGRPGVLRGWSGPGLLFLRLYERTGDPGYLDLATDAVRRDLAHCTLTRNHTLEADEGWRTLPYLEIGGVGVGLVLSELLRHRPEADLAEADRGIDRSAAYEYYVQPTLHFGRAGIVTYLAHRRATGTGPGADLDHRIARLLATLPDQAVPSHGHIAFPGNQSLRLSMDVATGTAGVLLAVHTALHGGPGLPFLRTAPSSPATAPERKLSGDPAGVDSLRQPAGAPSLRRSAGADSEE</sequence>